<accession>A0ABT0HE39</accession>
<name>A0ABT0HE39_9BACT</name>
<feature type="signal peptide" evidence="2">
    <location>
        <begin position="1"/>
        <end position="26"/>
    </location>
</feature>
<evidence type="ECO:0000313" key="5">
    <source>
        <dbReference type="Proteomes" id="UP001202180"/>
    </source>
</evidence>
<dbReference type="EMBL" id="JALPRF010000001">
    <property type="protein sequence ID" value="MCK8490423.1"/>
    <property type="molecule type" value="Genomic_DNA"/>
</dbReference>
<protein>
    <submittedName>
        <fullName evidence="4">Porin family protein</fullName>
    </submittedName>
</protein>
<dbReference type="InterPro" id="IPR011250">
    <property type="entry name" value="OMP/PagP_B-barrel"/>
</dbReference>
<organism evidence="4 5">
    <name type="scientific">Spirosoma liriopis</name>
    <dbReference type="NCBI Taxonomy" id="2937440"/>
    <lineage>
        <taxon>Bacteria</taxon>
        <taxon>Pseudomonadati</taxon>
        <taxon>Bacteroidota</taxon>
        <taxon>Cytophagia</taxon>
        <taxon>Cytophagales</taxon>
        <taxon>Cytophagaceae</taxon>
        <taxon>Spirosoma</taxon>
    </lineage>
</organism>
<dbReference type="InterPro" id="IPR027385">
    <property type="entry name" value="Beta-barrel_OMP"/>
</dbReference>
<dbReference type="Gene3D" id="2.40.160.20">
    <property type="match status" value="1"/>
</dbReference>
<feature type="domain" description="Outer membrane protein beta-barrel" evidence="3">
    <location>
        <begin position="11"/>
        <end position="183"/>
    </location>
</feature>
<dbReference type="Proteomes" id="UP001202180">
    <property type="component" value="Unassembled WGS sequence"/>
</dbReference>
<evidence type="ECO:0000256" key="1">
    <source>
        <dbReference type="ARBA" id="ARBA00022729"/>
    </source>
</evidence>
<keyword evidence="5" id="KW-1185">Reference proteome</keyword>
<evidence type="ECO:0000313" key="4">
    <source>
        <dbReference type="EMBL" id="MCK8490423.1"/>
    </source>
</evidence>
<comment type="caution">
    <text evidence="4">The sequence shown here is derived from an EMBL/GenBank/DDBJ whole genome shotgun (WGS) entry which is preliminary data.</text>
</comment>
<dbReference type="RefSeq" id="WP_248475260.1">
    <property type="nucleotide sequence ID" value="NZ_JALPRF010000001.1"/>
</dbReference>
<dbReference type="Pfam" id="PF13505">
    <property type="entry name" value="OMP_b-brl"/>
    <property type="match status" value="1"/>
</dbReference>
<evidence type="ECO:0000259" key="3">
    <source>
        <dbReference type="Pfam" id="PF13505"/>
    </source>
</evidence>
<sequence length="201" mass="21249">MKSSFKVTTFLFLVVGALLFSSKAQAQFQANLMGNYLAPTESGSSFSDGYWGGGATLRYFVKPNLAVGLNGRYFSQSNSANFAFDPGAGLSGSAKASFNFLIVTGQAEYFFSTSALRPYVGLEAGLYRAAGTVEISNGYQTFKESASSADFGVAPKVGLQYALSPSLGLNADAGYHLIFGDGEIGKWLLLGAGVYFTFGQK</sequence>
<evidence type="ECO:0000256" key="2">
    <source>
        <dbReference type="SAM" id="SignalP"/>
    </source>
</evidence>
<gene>
    <name evidence="4" type="ORF">M0L20_01090</name>
</gene>
<reference evidence="4 5" key="1">
    <citation type="submission" date="2022-04" db="EMBL/GenBank/DDBJ databases">
        <title>Spirosoma sp. strain RP8 genome sequencing and assembly.</title>
        <authorList>
            <person name="Jung Y."/>
        </authorList>
    </citation>
    <scope>NUCLEOTIDE SEQUENCE [LARGE SCALE GENOMIC DNA]</scope>
    <source>
        <strain evidence="4 5">RP8</strain>
    </source>
</reference>
<feature type="chain" id="PRO_5046741274" evidence="2">
    <location>
        <begin position="27"/>
        <end position="201"/>
    </location>
</feature>
<keyword evidence="1 2" id="KW-0732">Signal</keyword>
<proteinExistence type="predicted"/>
<dbReference type="SUPFAM" id="SSF56925">
    <property type="entry name" value="OMPA-like"/>
    <property type="match status" value="1"/>
</dbReference>